<proteinExistence type="predicted"/>
<evidence type="ECO:0000313" key="2">
    <source>
        <dbReference type="Proteomes" id="UP000003947"/>
    </source>
</evidence>
<dbReference type="AlphaFoldDB" id="I4Z350"/>
<dbReference type="EMBL" id="JH660636">
    <property type="protein sequence ID" value="EIM30642.1"/>
    <property type="molecule type" value="Genomic_DNA"/>
</dbReference>
<sequence length="69" mass="7374">MLIDVEQHGAIVDEVFGVPKSTTLAAPSMIMRESGAKGDAIVFDALNKCSNDLVRLTDSSMRSTDSAFL</sequence>
<accession>I4Z350</accession>
<keyword evidence="2" id="KW-1185">Reference proteome</keyword>
<dbReference type="PATRIC" id="fig|864069.3.peg.600"/>
<dbReference type="HOGENOM" id="CLU_2771276_0_0_5"/>
<organism evidence="1 2">
    <name type="scientific">Microvirga lotononidis</name>
    <dbReference type="NCBI Taxonomy" id="864069"/>
    <lineage>
        <taxon>Bacteria</taxon>
        <taxon>Pseudomonadati</taxon>
        <taxon>Pseudomonadota</taxon>
        <taxon>Alphaproteobacteria</taxon>
        <taxon>Hyphomicrobiales</taxon>
        <taxon>Methylobacteriaceae</taxon>
        <taxon>Microvirga</taxon>
    </lineage>
</organism>
<dbReference type="RefSeq" id="WP_009489152.1">
    <property type="nucleotide sequence ID" value="NZ_CP141049.1"/>
</dbReference>
<name>I4Z350_9HYPH</name>
<gene>
    <name evidence="1" type="ORF">MicloDRAFT_00005450</name>
</gene>
<dbReference type="Proteomes" id="UP000003947">
    <property type="component" value="Unassembled WGS sequence"/>
</dbReference>
<dbReference type="STRING" id="864069.MicloDRAFT_00005450"/>
<reference evidence="1 2" key="1">
    <citation type="submission" date="2012-02" db="EMBL/GenBank/DDBJ databases">
        <title>Improved High-Quality Draft sequence of Microvirga sp. WSM3557.</title>
        <authorList>
            <consortium name="US DOE Joint Genome Institute"/>
            <person name="Lucas S."/>
            <person name="Han J."/>
            <person name="Lapidus A."/>
            <person name="Cheng J.-F."/>
            <person name="Goodwin L."/>
            <person name="Pitluck S."/>
            <person name="Peters L."/>
            <person name="Zhang X."/>
            <person name="Detter J.C."/>
            <person name="Han C."/>
            <person name="Tapia R."/>
            <person name="Land M."/>
            <person name="Hauser L."/>
            <person name="Kyrpides N."/>
            <person name="Ivanova N."/>
            <person name="Pagani I."/>
            <person name="Brau L."/>
            <person name="Yates R."/>
            <person name="O'Hara G."/>
            <person name="Rui T."/>
            <person name="Howieson J."/>
            <person name="Reeve W."/>
            <person name="Woyke T."/>
        </authorList>
    </citation>
    <scope>NUCLEOTIDE SEQUENCE [LARGE SCALE GENOMIC DNA]</scope>
    <source>
        <strain evidence="1 2">WSM3557</strain>
    </source>
</reference>
<evidence type="ECO:0000313" key="1">
    <source>
        <dbReference type="EMBL" id="EIM30642.1"/>
    </source>
</evidence>
<protein>
    <submittedName>
        <fullName evidence="1">Uncharacterized protein</fullName>
    </submittedName>
</protein>